<dbReference type="PANTHER" id="PTHR43709">
    <property type="entry name" value="ACONITATE ISOMERASE-RELATED"/>
    <property type="match status" value="1"/>
</dbReference>
<gene>
    <name evidence="3" type="primary">mii_2</name>
    <name evidence="3" type="ORF">NCTC11413_02267</name>
</gene>
<dbReference type="PANTHER" id="PTHR43709:SF3">
    <property type="entry name" value="ISOMERASE YBHH-RELATED"/>
    <property type="match status" value="1"/>
</dbReference>
<dbReference type="NCBIfam" id="NF033377">
    <property type="entry name" value="OMA_tautomer"/>
    <property type="match status" value="1"/>
</dbReference>
<keyword evidence="2 3" id="KW-0413">Isomerase</keyword>
<accession>A0A377H9C0</accession>
<organism evidence="3 4">
    <name type="scientific">Gallibacterium anatis</name>
    <dbReference type="NCBI Taxonomy" id="750"/>
    <lineage>
        <taxon>Bacteria</taxon>
        <taxon>Pseudomonadati</taxon>
        <taxon>Pseudomonadota</taxon>
        <taxon>Gammaproteobacteria</taxon>
        <taxon>Pasteurellales</taxon>
        <taxon>Pasteurellaceae</taxon>
        <taxon>Gallibacterium</taxon>
    </lineage>
</organism>
<comment type="similarity">
    <text evidence="1">Belongs to the PrpF family.</text>
</comment>
<protein>
    <submittedName>
        <fullName evidence="3">3-methylitaconate isomerase</fullName>
        <ecNumber evidence="3">5.3.3.6</ecNumber>
    </submittedName>
</protein>
<dbReference type="EMBL" id="UGGZ01000001">
    <property type="protein sequence ID" value="STO39094.1"/>
    <property type="molecule type" value="Genomic_DNA"/>
</dbReference>
<evidence type="ECO:0000256" key="1">
    <source>
        <dbReference type="ARBA" id="ARBA00007673"/>
    </source>
</evidence>
<evidence type="ECO:0000313" key="3">
    <source>
        <dbReference type="EMBL" id="STO39094.1"/>
    </source>
</evidence>
<dbReference type="AlphaFoldDB" id="A0A377H9C0"/>
<dbReference type="Gene3D" id="3.10.310.10">
    <property type="entry name" value="Diaminopimelate Epimerase, Chain A, domain 1"/>
    <property type="match status" value="2"/>
</dbReference>
<sequence length="367" mass="39532">MTKQTSIPCMLMRGGTSKGAFFLFNDLPTDIATRDKVLLAVMGSPDKRQIDGLGGAHSLTTKVAMIRKSQQPNVDIEFLFAQLQPEKDTVDTKPNCGNMLAAVVPFALEKGLIPIQGDTTTARVLTLNTGMFADITVQTPDGNVNYDGDTHIDGVPNTAAPIQIRFLDTEGSVCGALFPTANTKDTFQIAGFGDLEATCIDNGMPMVLIRAKDVNRSAYEKVTDLNQDTELKNILENLRLQAGEKMGLGDVTEKNYPKMCLINAPIHNGHIHTRCFIPHVCHEAIGVLAAVTIATACVTPNSVAYGFSNINLSINPNFSVEHPSGEFTVSLSLDQNGNVTSAALLRTARLLMKGEAMIPSKIWQKGA</sequence>
<dbReference type="GeneID" id="77262931"/>
<dbReference type="Proteomes" id="UP000254232">
    <property type="component" value="Unassembled WGS sequence"/>
</dbReference>
<evidence type="ECO:0000256" key="2">
    <source>
        <dbReference type="ARBA" id="ARBA00023235"/>
    </source>
</evidence>
<dbReference type="GO" id="GO:0050100">
    <property type="term" value="F:methylitaconate delta-isomerase activity"/>
    <property type="evidence" value="ECO:0007669"/>
    <property type="project" value="UniProtKB-EC"/>
</dbReference>
<dbReference type="InterPro" id="IPR007400">
    <property type="entry name" value="PrpF-like"/>
</dbReference>
<reference evidence="3 4" key="1">
    <citation type="submission" date="2018-06" db="EMBL/GenBank/DDBJ databases">
        <authorList>
            <consortium name="Pathogen Informatics"/>
            <person name="Doyle S."/>
        </authorList>
    </citation>
    <scope>NUCLEOTIDE SEQUENCE [LARGE SCALE GENOMIC DNA]</scope>
    <source>
        <strain evidence="3 4">NCTC11413</strain>
    </source>
</reference>
<dbReference type="SUPFAM" id="SSF54506">
    <property type="entry name" value="Diaminopimelate epimerase-like"/>
    <property type="match status" value="2"/>
</dbReference>
<dbReference type="InterPro" id="IPR047687">
    <property type="entry name" value="OMA_tautomer-like"/>
</dbReference>
<dbReference type="EC" id="5.3.3.6" evidence="3"/>
<evidence type="ECO:0000313" key="4">
    <source>
        <dbReference type="Proteomes" id="UP000254232"/>
    </source>
</evidence>
<dbReference type="RefSeq" id="WP_018346355.1">
    <property type="nucleotide sequence ID" value="NZ_UGGZ01000001.1"/>
</dbReference>
<name>A0A377H9C0_9PAST</name>
<dbReference type="Pfam" id="PF04303">
    <property type="entry name" value="PrpF"/>
    <property type="match status" value="1"/>
</dbReference>
<proteinExistence type="inferred from homology"/>